<proteinExistence type="predicted"/>
<organism evidence="1">
    <name type="scientific">Nicotiana tabacum</name>
    <name type="common">Common tobacco</name>
    <dbReference type="NCBI Taxonomy" id="4097"/>
    <lineage>
        <taxon>Eukaryota</taxon>
        <taxon>Viridiplantae</taxon>
        <taxon>Streptophyta</taxon>
        <taxon>Embryophyta</taxon>
        <taxon>Tracheophyta</taxon>
        <taxon>Spermatophyta</taxon>
        <taxon>Magnoliopsida</taxon>
        <taxon>eudicotyledons</taxon>
        <taxon>Gunneridae</taxon>
        <taxon>Pentapetalae</taxon>
        <taxon>asterids</taxon>
        <taxon>lamiids</taxon>
        <taxon>Solanales</taxon>
        <taxon>Solanaceae</taxon>
        <taxon>Nicotianoideae</taxon>
        <taxon>Nicotianeae</taxon>
        <taxon>Nicotiana</taxon>
    </lineage>
</organism>
<dbReference type="OrthoDB" id="1733711at2759"/>
<protein>
    <submittedName>
        <fullName evidence="1">Uncharacterized mitochondrial protein AtMg00810-like</fullName>
    </submittedName>
</protein>
<name>A0A1S3X0J5_TOBAC</name>
<evidence type="ECO:0000313" key="1">
    <source>
        <dbReference type="RefSeq" id="XP_016433326.1"/>
    </source>
</evidence>
<reference evidence="1" key="1">
    <citation type="submission" date="2025-08" db="UniProtKB">
        <authorList>
            <consortium name="RefSeq"/>
        </authorList>
    </citation>
    <scope>IDENTIFICATION</scope>
</reference>
<dbReference type="PANTHER" id="PTHR11439">
    <property type="entry name" value="GAG-POL-RELATED RETROTRANSPOSON"/>
    <property type="match status" value="1"/>
</dbReference>
<dbReference type="PANTHER" id="PTHR11439:SF466">
    <property type="entry name" value="CCHC-TYPE DOMAIN-CONTAINING PROTEIN"/>
    <property type="match status" value="1"/>
</dbReference>
<accession>A0A1S3X0J5</accession>
<dbReference type="RefSeq" id="XP_016433326.1">
    <property type="nucleotide sequence ID" value="XM_016577840.1"/>
</dbReference>
<dbReference type="PaxDb" id="4097-A0A1S3X0J5"/>
<dbReference type="STRING" id="4097.A0A1S3X0J5"/>
<sequence>MELNQKPTMIEYDKHVGHNGDEELQDVASYQRLVGKLLYLTITRPGIYFEVQVLSQFMQHPKKSHLDATLRVVMYIKGSPGLGIFLKKGRISQLSAFCDSDWAACPNTRKSITGISTVNLHNDSKADLQIAANSFFHERTKHIEIDCHFVRKKNQKWITCTSLYFDKASAS</sequence>
<dbReference type="KEGG" id="nta:107759826"/>
<gene>
    <name evidence="1" type="primary">LOC107759826</name>
</gene>
<dbReference type="AlphaFoldDB" id="A0A1S3X0J5"/>